<protein>
    <recommendedName>
        <fullName evidence="4">DUF4229 domain-containing protein</fullName>
    </recommendedName>
</protein>
<keyword evidence="1" id="KW-0812">Transmembrane</keyword>
<accession>A0ABN5I5A2</accession>
<proteinExistence type="predicted"/>
<evidence type="ECO:0008006" key="4">
    <source>
        <dbReference type="Google" id="ProtNLM"/>
    </source>
</evidence>
<organism evidence="2 3">
    <name type="scientific">Streptomyces dengpaensis</name>
    <dbReference type="NCBI Taxonomy" id="2049881"/>
    <lineage>
        <taxon>Bacteria</taxon>
        <taxon>Bacillati</taxon>
        <taxon>Actinomycetota</taxon>
        <taxon>Actinomycetes</taxon>
        <taxon>Kitasatosporales</taxon>
        <taxon>Streptomycetaceae</taxon>
        <taxon>Streptomyces</taxon>
    </lineage>
</organism>
<evidence type="ECO:0000256" key="1">
    <source>
        <dbReference type="SAM" id="Phobius"/>
    </source>
</evidence>
<keyword evidence="3" id="KW-1185">Reference proteome</keyword>
<evidence type="ECO:0000313" key="2">
    <source>
        <dbReference type="EMBL" id="AVH58227.1"/>
    </source>
</evidence>
<feature type="transmembrane region" description="Helical" evidence="1">
    <location>
        <begin position="39"/>
        <end position="60"/>
    </location>
</feature>
<dbReference type="Proteomes" id="UP000238413">
    <property type="component" value="Chromosome"/>
</dbReference>
<dbReference type="RefSeq" id="WP_099501875.1">
    <property type="nucleotide sequence ID" value="NZ_CP026652.1"/>
</dbReference>
<feature type="transmembrane region" description="Helical" evidence="1">
    <location>
        <begin position="12"/>
        <end position="33"/>
    </location>
</feature>
<sequence>MLGLLLRVLPFWIREPLLVIVGLPFGVLLVYAAVRDEEWIMAALGVAVLAITAARIHTIVNALRARRMDKATNSASAEGA</sequence>
<evidence type="ECO:0000313" key="3">
    <source>
        <dbReference type="Proteomes" id="UP000238413"/>
    </source>
</evidence>
<name>A0ABN5I5A2_9ACTN</name>
<keyword evidence="1" id="KW-1133">Transmembrane helix</keyword>
<reference evidence="2 3" key="1">
    <citation type="submission" date="2018-02" db="EMBL/GenBank/DDBJ databases">
        <title>Complete genome sequence of Streptomyces dengpaensis, the producer of angucyclines.</title>
        <authorList>
            <person name="Yumei L."/>
        </authorList>
    </citation>
    <scope>NUCLEOTIDE SEQUENCE [LARGE SCALE GENOMIC DNA]</scope>
    <source>
        <strain evidence="2 3">XZHG99</strain>
    </source>
</reference>
<keyword evidence="1" id="KW-0472">Membrane</keyword>
<dbReference type="EMBL" id="CP026652">
    <property type="protein sequence ID" value="AVH58227.1"/>
    <property type="molecule type" value="Genomic_DNA"/>
</dbReference>
<gene>
    <name evidence="2" type="ORF">C4B68_23415</name>
</gene>